<reference evidence="2 3" key="1">
    <citation type="submission" date="2019-06" db="EMBL/GenBank/DDBJ databases">
        <title>Draft genomes of female and male turbot (Scophthalmus maximus).</title>
        <authorList>
            <person name="Xu H."/>
            <person name="Xu X.-W."/>
            <person name="Shao C."/>
            <person name="Chen S."/>
        </authorList>
    </citation>
    <scope>NUCLEOTIDE SEQUENCE [LARGE SCALE GENOMIC DNA]</scope>
    <source>
        <strain evidence="2">Ysfricsl-2016a</strain>
        <tissue evidence="2">Blood</tissue>
    </source>
</reference>
<dbReference type="Proteomes" id="UP000438429">
    <property type="component" value="Unassembled WGS sequence"/>
</dbReference>
<evidence type="ECO:0000313" key="2">
    <source>
        <dbReference type="EMBL" id="KAF0041603.1"/>
    </source>
</evidence>
<dbReference type="AlphaFoldDB" id="A0A6A4T6H1"/>
<name>A0A6A4T6H1_SCOMX</name>
<evidence type="ECO:0000256" key="1">
    <source>
        <dbReference type="SAM" id="MobiDB-lite"/>
    </source>
</evidence>
<feature type="region of interest" description="Disordered" evidence="1">
    <location>
        <begin position="26"/>
        <end position="137"/>
    </location>
</feature>
<feature type="compositionally biased region" description="Basic and acidic residues" evidence="1">
    <location>
        <begin position="113"/>
        <end position="137"/>
    </location>
</feature>
<evidence type="ECO:0000313" key="3">
    <source>
        <dbReference type="Proteomes" id="UP000438429"/>
    </source>
</evidence>
<feature type="compositionally biased region" description="Basic residues" evidence="1">
    <location>
        <begin position="37"/>
        <end position="48"/>
    </location>
</feature>
<proteinExistence type="predicted"/>
<comment type="caution">
    <text evidence="2">The sequence shown here is derived from an EMBL/GenBank/DDBJ whole genome shotgun (WGS) entry which is preliminary data.</text>
</comment>
<gene>
    <name evidence="2" type="ORF">F2P81_005135</name>
</gene>
<organism evidence="2 3">
    <name type="scientific">Scophthalmus maximus</name>
    <name type="common">Turbot</name>
    <name type="synonym">Psetta maxima</name>
    <dbReference type="NCBI Taxonomy" id="52904"/>
    <lineage>
        <taxon>Eukaryota</taxon>
        <taxon>Metazoa</taxon>
        <taxon>Chordata</taxon>
        <taxon>Craniata</taxon>
        <taxon>Vertebrata</taxon>
        <taxon>Euteleostomi</taxon>
        <taxon>Actinopterygii</taxon>
        <taxon>Neopterygii</taxon>
        <taxon>Teleostei</taxon>
        <taxon>Neoteleostei</taxon>
        <taxon>Acanthomorphata</taxon>
        <taxon>Carangaria</taxon>
        <taxon>Pleuronectiformes</taxon>
        <taxon>Pleuronectoidei</taxon>
        <taxon>Scophthalmidae</taxon>
        <taxon>Scophthalmus</taxon>
    </lineage>
</organism>
<sequence>MPKTQPVNGFKSDRIVGLLLDFLPNRVGAPPPPLQTRTRRGRTGRLVRIRVAFTSNSRTKSDCSDGEVGVAHQDVSDQSRVRQKRRNNDHTTSCERQETQTTRGDGHQSSVSKETDNPRDCQNRDESLNGRKHQEQK</sequence>
<protein>
    <submittedName>
        <fullName evidence="2">Uncharacterized protein</fullName>
    </submittedName>
</protein>
<feature type="compositionally biased region" description="Basic and acidic residues" evidence="1">
    <location>
        <begin position="74"/>
        <end position="98"/>
    </location>
</feature>
<feature type="compositionally biased region" description="Polar residues" evidence="1">
    <location>
        <begin position="99"/>
        <end position="112"/>
    </location>
</feature>
<accession>A0A6A4T6H1</accession>
<dbReference type="EMBL" id="VEVO01000005">
    <property type="protein sequence ID" value="KAF0041603.1"/>
    <property type="molecule type" value="Genomic_DNA"/>
</dbReference>